<dbReference type="PANTHER" id="PTHR36985:SF1">
    <property type="entry name" value="TRANSLOCATION AND ASSEMBLY MODULE SUBUNIT TAMB"/>
    <property type="match status" value="1"/>
</dbReference>
<sequence length="1262" mass="133276">MTDHTQQPAPRPRRRWLRWTLLSLLGLLVVLACFVGWLIGTSSGLRFALARAQGFTDGALSVKHAQGRLVGPLDIEGLRYNDGKAVDVTVAKAHLDLRVLPLLRKSAHVLDLNVDGVDVALKTTPPEPPTESSFSLKPPLDLILDRIHVGSVKVTQDGAPVFASNSLDLAGSWTSQGIELHQLSLKAPDGNADLQGQLSAMGQYKGQGKAVFAWRVAGTDYAGALEAQGDGKNATVTLKLTLPMPAELHLQLQQSGAYPWTAKLDAPTFDPKVLLGESSLKQLGVSLQGSGDRRSGTVNGRVELNDYQLDLKPLQARFSEDLKTLELQQLALASPQFTGSANVHGTVALSDQPVSANLDVSWDNVRLPATLVGQDLDTKGKLLARGSADRFHAEGEVQAGPPSQLSKFTLNIDGTPKLITLNSLAIQGPKSGHMDAKGSLTLQPEFGWNLQAQAEKLDPGQIFAGWGGSMDFDIATEGTLPKNQPDATLEIRKLTGRLRERQLRGEGKLHLAPSNVVDGKLQLASGSSTITVEAKPGKSNDIQLQLAVASLADWLPNSGGALQGDFRVRGLYPKLSVNGQLHGRSLGYGDEKVAALQLTADVPDISTPGGKLDVTATTVEAGGLAFQQISLRGDGTGERHNLHLDAHGTQLSTQIALNGSLKEKNWNGTLSTLTLEAQHLPPFRLTAPSKLAYNDGAMSLSDLCLSGGEPQLCVNAKQDKAGNLDASYNLRSLPLALIMTMVESKDMPMRADGVLEGSGNIKRNAAGALNGQASITSTQGSITLVQHADRPILTYRNLALNANLTPNSQRFNIHANLSNDGLLDGQIGITGAQQALDGQVRLHVTNLALVEMFTSELDNVKGKLDGDFLLGGTVKQPAIRGQAVLDGFATEIPNAGLKLKEGHVAITTTDAQNFRVDGTVQSGKGSLTVAGTARLGEGGNAAITVKGSQFTATNIPAAVVVVSPDLTLDQNEKGITVGGSVTLDSADIDVDKLPGGGATQASPDVVIVDEDQQAEKASKLPIMADIAVNLGNKTHLVGMGLDGNLSGQLRVRERPGTATTGQGQITVDGTYRAHGQNLHIEQGRLLFATTPIDNPGLDIRAVRNLNPNATIDEGQKVGLQITGTAKRPVLTVFSNPVMEQSDALSYLITGKPLSQVKGGEGSAVGAAAQALGSAAGDMLAKTIGARMGVDDIGVQANDAIGGGSAFTVGKYLSPRLYLSYGVGLFDPGQVITLRYIFNHRWNFEALNATDFNRASLNYRIEK</sequence>
<comment type="caution">
    <text evidence="7">The sequence shown here is derived from an EMBL/GenBank/DDBJ whole genome shotgun (WGS) entry which is preliminary data.</text>
</comment>
<dbReference type="PANTHER" id="PTHR36985">
    <property type="entry name" value="TRANSLOCATION AND ASSEMBLY MODULE SUBUNIT TAMB"/>
    <property type="match status" value="1"/>
</dbReference>
<feature type="domain" description="Translocation and assembly module TamB C-terminal" evidence="6">
    <location>
        <begin position="922"/>
        <end position="1261"/>
    </location>
</feature>
<evidence type="ECO:0000313" key="8">
    <source>
        <dbReference type="Proteomes" id="UP000291822"/>
    </source>
</evidence>
<dbReference type="RefSeq" id="WP_131152253.1">
    <property type="nucleotide sequence ID" value="NZ_SJTG01000004.1"/>
</dbReference>
<accession>A0A4R0YP77</accession>
<dbReference type="Pfam" id="PF04357">
    <property type="entry name" value="TamB"/>
    <property type="match status" value="1"/>
</dbReference>
<dbReference type="EMBL" id="SJTG01000004">
    <property type="protein sequence ID" value="TCI07805.1"/>
    <property type="molecule type" value="Genomic_DNA"/>
</dbReference>
<evidence type="ECO:0000256" key="1">
    <source>
        <dbReference type="ARBA" id="ARBA00004167"/>
    </source>
</evidence>
<dbReference type="GO" id="GO:0097347">
    <property type="term" value="C:TAM protein secretion complex"/>
    <property type="evidence" value="ECO:0007669"/>
    <property type="project" value="TreeGrafter"/>
</dbReference>
<feature type="transmembrane region" description="Helical" evidence="5">
    <location>
        <begin position="21"/>
        <end position="40"/>
    </location>
</feature>
<name>A0A4R0YP77_9GAMM</name>
<dbReference type="Proteomes" id="UP000291822">
    <property type="component" value="Unassembled WGS sequence"/>
</dbReference>
<keyword evidence="3 5" id="KW-1133">Transmembrane helix</keyword>
<dbReference type="GO" id="GO:0009306">
    <property type="term" value="P:protein secretion"/>
    <property type="evidence" value="ECO:0007669"/>
    <property type="project" value="InterPro"/>
</dbReference>
<dbReference type="GO" id="GO:0005886">
    <property type="term" value="C:plasma membrane"/>
    <property type="evidence" value="ECO:0007669"/>
    <property type="project" value="InterPro"/>
</dbReference>
<evidence type="ECO:0000256" key="4">
    <source>
        <dbReference type="ARBA" id="ARBA00023136"/>
    </source>
</evidence>
<gene>
    <name evidence="7" type="ORF">EZM97_24300</name>
</gene>
<proteinExistence type="predicted"/>
<keyword evidence="2 5" id="KW-0812">Transmembrane</keyword>
<reference evidence="7 8" key="1">
    <citation type="submission" date="2019-02" db="EMBL/GenBank/DDBJ databases">
        <title>Dyella amyloliquefaciens sp. nov., isolated from forest soil.</title>
        <authorList>
            <person name="Gao Z.-H."/>
            <person name="Qiu L.-H."/>
        </authorList>
    </citation>
    <scope>NUCLEOTIDE SEQUENCE [LARGE SCALE GENOMIC DNA]</scope>
    <source>
        <strain evidence="7 8">KACC 12747</strain>
    </source>
</reference>
<dbReference type="AlphaFoldDB" id="A0A4R0YP77"/>
<evidence type="ECO:0000259" key="6">
    <source>
        <dbReference type="Pfam" id="PF04357"/>
    </source>
</evidence>
<evidence type="ECO:0000256" key="3">
    <source>
        <dbReference type="ARBA" id="ARBA00022989"/>
    </source>
</evidence>
<keyword evidence="4 5" id="KW-0472">Membrane</keyword>
<protein>
    <submittedName>
        <fullName evidence="7">Pathogenicity protein</fullName>
    </submittedName>
</protein>
<evidence type="ECO:0000256" key="2">
    <source>
        <dbReference type="ARBA" id="ARBA00022692"/>
    </source>
</evidence>
<keyword evidence="8" id="KW-1185">Reference proteome</keyword>
<comment type="subcellular location">
    <subcellularLocation>
        <location evidence="1">Membrane</location>
        <topology evidence="1">Single-pass membrane protein</topology>
    </subcellularLocation>
</comment>
<evidence type="ECO:0000256" key="5">
    <source>
        <dbReference type="SAM" id="Phobius"/>
    </source>
</evidence>
<evidence type="ECO:0000313" key="7">
    <source>
        <dbReference type="EMBL" id="TCI07805.1"/>
    </source>
</evidence>
<dbReference type="InterPro" id="IPR007452">
    <property type="entry name" value="TamB_C"/>
</dbReference>
<organism evidence="7 8">
    <name type="scientific">Dyella soli</name>
    <dbReference type="NCBI Taxonomy" id="522319"/>
    <lineage>
        <taxon>Bacteria</taxon>
        <taxon>Pseudomonadati</taxon>
        <taxon>Pseudomonadota</taxon>
        <taxon>Gammaproteobacteria</taxon>
        <taxon>Lysobacterales</taxon>
        <taxon>Rhodanobacteraceae</taxon>
        <taxon>Dyella</taxon>
    </lineage>
</organism>